<comment type="caution">
    <text evidence="2">The sequence shown here is derived from an EMBL/GenBank/DDBJ whole genome shotgun (WGS) entry which is preliminary data.</text>
</comment>
<feature type="region of interest" description="Disordered" evidence="1">
    <location>
        <begin position="1"/>
        <end position="22"/>
    </location>
</feature>
<dbReference type="OrthoDB" id="248506at2759"/>
<evidence type="ECO:0000256" key="1">
    <source>
        <dbReference type="SAM" id="MobiDB-lite"/>
    </source>
</evidence>
<evidence type="ECO:0000313" key="3">
    <source>
        <dbReference type="Proteomes" id="UP000664859"/>
    </source>
</evidence>
<dbReference type="EMBL" id="JAFCMP010000017">
    <property type="protein sequence ID" value="KAG5191627.1"/>
    <property type="molecule type" value="Genomic_DNA"/>
</dbReference>
<feature type="non-terminal residue" evidence="2">
    <location>
        <position position="114"/>
    </location>
</feature>
<feature type="compositionally biased region" description="Polar residues" evidence="1">
    <location>
        <begin position="71"/>
        <end position="83"/>
    </location>
</feature>
<dbReference type="AlphaFoldDB" id="A0A835ZC20"/>
<name>A0A835ZC20_9STRA</name>
<evidence type="ECO:0000313" key="2">
    <source>
        <dbReference type="EMBL" id="KAG5191627.1"/>
    </source>
</evidence>
<organism evidence="2 3">
    <name type="scientific">Tribonema minus</name>
    <dbReference type="NCBI Taxonomy" id="303371"/>
    <lineage>
        <taxon>Eukaryota</taxon>
        <taxon>Sar</taxon>
        <taxon>Stramenopiles</taxon>
        <taxon>Ochrophyta</taxon>
        <taxon>PX clade</taxon>
        <taxon>Xanthophyceae</taxon>
        <taxon>Tribonematales</taxon>
        <taxon>Tribonemataceae</taxon>
        <taxon>Tribonema</taxon>
    </lineage>
</organism>
<protein>
    <submittedName>
        <fullName evidence="2">Uncharacterized protein</fullName>
    </submittedName>
</protein>
<keyword evidence="3" id="KW-1185">Reference proteome</keyword>
<proteinExistence type="predicted"/>
<sequence length="114" mass="12115">MSHWHDPSAATQNVGNRLGNRSCVRQSKLYRQYESGNGMKSLLGVSNLAWDPTKKAGAYEGQAIYDHDTMNGGTSTRNASTPAPQAKMKAHHTKGLSALPPGSLSAAVAPEVSH</sequence>
<feature type="region of interest" description="Disordered" evidence="1">
    <location>
        <begin position="66"/>
        <end position="114"/>
    </location>
</feature>
<reference evidence="2" key="1">
    <citation type="submission" date="2021-02" db="EMBL/GenBank/DDBJ databases">
        <title>First Annotated Genome of the Yellow-green Alga Tribonema minus.</title>
        <authorList>
            <person name="Mahan K.M."/>
        </authorList>
    </citation>
    <scope>NUCLEOTIDE SEQUENCE</scope>
    <source>
        <strain evidence="2">UTEX B ZZ1240</strain>
    </source>
</reference>
<dbReference type="Proteomes" id="UP000664859">
    <property type="component" value="Unassembled WGS sequence"/>
</dbReference>
<gene>
    <name evidence="2" type="ORF">JKP88DRAFT_204779</name>
</gene>
<accession>A0A835ZC20</accession>